<dbReference type="Pfam" id="PF21278">
    <property type="entry name" value="YlmH_1st"/>
    <property type="match status" value="1"/>
</dbReference>
<dbReference type="RefSeq" id="WP_003608227.1">
    <property type="nucleotide sequence ID" value="NZ_ALXH01000032.1"/>
</dbReference>
<dbReference type="Gene3D" id="3.10.290.10">
    <property type="entry name" value="RNA-binding S4 domain"/>
    <property type="match status" value="1"/>
</dbReference>
<dbReference type="Proteomes" id="UP000728106">
    <property type="component" value="Unassembled WGS sequence"/>
</dbReference>
<dbReference type="InterPro" id="IPR048443">
    <property type="entry name" value="RqcP2_N"/>
</dbReference>
<keyword evidence="5" id="KW-1185">Reference proteome</keyword>
<organism evidence="4 5">
    <name type="scientific">Weissella confusa</name>
    <name type="common">Lactobacillus confusus</name>
    <dbReference type="NCBI Taxonomy" id="1583"/>
    <lineage>
        <taxon>Bacteria</taxon>
        <taxon>Bacillati</taxon>
        <taxon>Bacillota</taxon>
        <taxon>Bacilli</taxon>
        <taxon>Lactobacillales</taxon>
        <taxon>Lactobacillaceae</taxon>
        <taxon>Weissella</taxon>
    </lineage>
</organism>
<evidence type="ECO:0000313" key="4">
    <source>
        <dbReference type="EMBL" id="MBJ7638018.1"/>
    </source>
</evidence>
<dbReference type="PROSITE" id="PS50889">
    <property type="entry name" value="S4"/>
    <property type="match status" value="1"/>
</dbReference>
<dbReference type="PANTHER" id="PTHR13633">
    <property type="entry name" value="MITOCHONDRIAL TRANSCRIPTION RESCUE FACTOR 1"/>
    <property type="match status" value="1"/>
</dbReference>
<dbReference type="Pfam" id="PF01479">
    <property type="entry name" value="S4"/>
    <property type="match status" value="1"/>
</dbReference>
<dbReference type="CDD" id="cd00165">
    <property type="entry name" value="S4"/>
    <property type="match status" value="1"/>
</dbReference>
<dbReference type="Pfam" id="PF17774">
    <property type="entry name" value="YlmH_RBD"/>
    <property type="match status" value="1"/>
</dbReference>
<dbReference type="InterPro" id="IPR002942">
    <property type="entry name" value="S4_RNA-bd"/>
</dbReference>
<dbReference type="GeneID" id="57978494"/>
<evidence type="ECO:0000256" key="1">
    <source>
        <dbReference type="PROSITE-ProRule" id="PRU00182"/>
    </source>
</evidence>
<dbReference type="Gene3D" id="3.30.70.330">
    <property type="match status" value="1"/>
</dbReference>
<dbReference type="PANTHER" id="PTHR13633:SF3">
    <property type="entry name" value="MITOCHONDRIAL TRANSCRIPTION RESCUE FACTOR 1"/>
    <property type="match status" value="1"/>
</dbReference>
<protein>
    <submittedName>
        <fullName evidence="4">RNA-binding protein</fullName>
    </submittedName>
</protein>
<gene>
    <name evidence="4" type="ORF">HAU20_01095</name>
    <name evidence="3" type="ORF">HAU43_00380</name>
</gene>
<reference evidence="4 5" key="2">
    <citation type="journal article" date="2021" name="Int. J. Food Microbiol.">
        <title>Safety demonstration of a microbial species for use in the food chain: Weissella confusa.</title>
        <authorList>
            <person name="Bourdichon F."/>
            <person name="Patrone V."/>
            <person name="Fontana A."/>
            <person name="Milani G."/>
            <person name="Morelli L."/>
        </authorList>
    </citation>
    <scope>NUCLEOTIDE SEQUENCE [LARGE SCALE GENOMIC DNA]</scope>
    <source>
        <strain evidence="3">CCUG 30943</strain>
        <strain evidence="4 5">CCUG 43002</strain>
    </source>
</reference>
<dbReference type="SUPFAM" id="SSF55174">
    <property type="entry name" value="Alpha-L RNA-binding motif"/>
    <property type="match status" value="1"/>
</dbReference>
<feature type="domain" description="RNA-binding S4" evidence="2">
    <location>
        <begin position="184"/>
        <end position="246"/>
    </location>
</feature>
<sequence length="261" mass="29740">MADNVSQHFRPSEAAFIDVAQGLIRQALDEYRPVLTNFLNPRQRYILETLVNQHDELKIAHSGGYTDAESARSLIAPDYYDVQQDDFEIAAIRINYPTKFAELHHSTVLGTLINNGLSRDSFGDIISSEEGDWQIVATEQMARFITSSLDHVGKTKVRFEPMMLADIVTPQEEWDDINTTVSSLRLDTIVANGYNVSRTHAKELVERGMVRVNWTEIDRPDFMLAVNDLISVRRFGRMKLLAENGITKKDKWRVTLAVIKK</sequence>
<comment type="caution">
    <text evidence="4">The sequence shown here is derived from an EMBL/GenBank/DDBJ whole genome shotgun (WGS) entry which is preliminary data.</text>
</comment>
<dbReference type="InterPro" id="IPR012677">
    <property type="entry name" value="Nucleotide-bd_a/b_plait_sf"/>
</dbReference>
<evidence type="ECO:0000313" key="5">
    <source>
        <dbReference type="Proteomes" id="UP000728106"/>
    </source>
</evidence>
<name>A0A3R6CHY5_WEICO</name>
<dbReference type="GO" id="GO:0003723">
    <property type="term" value="F:RNA binding"/>
    <property type="evidence" value="ECO:0007669"/>
    <property type="project" value="UniProtKB-KW"/>
</dbReference>
<evidence type="ECO:0000259" key="2">
    <source>
        <dbReference type="SMART" id="SM00363"/>
    </source>
</evidence>
<dbReference type="Gene3D" id="3.30.1370.160">
    <property type="match status" value="1"/>
</dbReference>
<accession>A0A3R6CHY5</accession>
<dbReference type="SMART" id="SM00363">
    <property type="entry name" value="S4"/>
    <property type="match status" value="1"/>
</dbReference>
<evidence type="ECO:0000313" key="3">
    <source>
        <dbReference type="EMBL" id="MBJ7631571.1"/>
    </source>
</evidence>
<dbReference type="EMBL" id="JAAOCP010000001">
    <property type="protein sequence ID" value="MBJ7638018.1"/>
    <property type="molecule type" value="Genomic_DNA"/>
</dbReference>
<dbReference type="EMBL" id="JAAOCX010000001">
    <property type="protein sequence ID" value="MBJ7631571.1"/>
    <property type="molecule type" value="Genomic_DNA"/>
</dbReference>
<reference evidence="4" key="1">
    <citation type="submission" date="2020-02" db="EMBL/GenBank/DDBJ databases">
        <authorList>
            <person name="Fontana A."/>
            <person name="Patrone V."/>
            <person name="Morelli L."/>
        </authorList>
    </citation>
    <scope>NUCLEOTIDE SEQUENCE</scope>
    <source>
        <strain evidence="3">CCUG 30943</strain>
        <strain evidence="4">CCUG 43002</strain>
    </source>
</reference>
<proteinExistence type="predicted"/>
<dbReference type="InterPro" id="IPR040591">
    <property type="entry name" value="RqcP2_RBD"/>
</dbReference>
<dbReference type="AlphaFoldDB" id="A0A3R6CHY5"/>
<dbReference type="InterPro" id="IPR036986">
    <property type="entry name" value="S4_RNA-bd_sf"/>
</dbReference>
<dbReference type="Proteomes" id="UP000808038">
    <property type="component" value="Unassembled WGS sequence"/>
</dbReference>
<keyword evidence="1" id="KW-0694">RNA-binding</keyword>